<evidence type="ECO:0000256" key="6">
    <source>
        <dbReference type="ARBA" id="ARBA00023187"/>
    </source>
</evidence>
<evidence type="ECO:0000313" key="11">
    <source>
        <dbReference type="EMBL" id="ORY67741.1"/>
    </source>
</evidence>
<dbReference type="STRING" id="1141098.A0A1Y2E846"/>
<dbReference type="RefSeq" id="XP_040718365.1">
    <property type="nucleotide sequence ID" value="XM_040858194.1"/>
</dbReference>
<evidence type="ECO:0000256" key="4">
    <source>
        <dbReference type="ARBA" id="ARBA00022728"/>
    </source>
</evidence>
<dbReference type="InParanoid" id="A0A1Y2E846"/>
<feature type="coiled-coil region" evidence="8">
    <location>
        <begin position="20"/>
        <end position="53"/>
    </location>
</feature>
<dbReference type="GO" id="GO:0000398">
    <property type="term" value="P:mRNA splicing, via spliceosome"/>
    <property type="evidence" value="ECO:0007669"/>
    <property type="project" value="TreeGrafter"/>
</dbReference>
<proteinExistence type="inferred from homology"/>
<comment type="similarity">
    <text evidence="2">Belongs to the CWC25 family.</text>
</comment>
<feature type="compositionally biased region" description="Basic and acidic residues" evidence="9">
    <location>
        <begin position="208"/>
        <end position="218"/>
    </location>
</feature>
<sequence>MGGDLNTKKSFHPGLLKNQARVWEEEQKALEERKRIEQRRQEIKEERAQKELQDKLEAAGGRKRLDRVDWMYQNGPSDGQGGTSEELEAYLLGKRRIDTILKGNDHQKLEKQAGQESFMALQNANTERDTAAKIREDPLLAIKKQEQQAYESMMRDPTKRQQLLASMGKSDEKSAKSKEDRHSRRHRHHHRHRSHSREREHRHRSHRRSDSRDRDGSRERRRPHRRTDSHDRSRSPRLSRSDEDKYWRRRDHLEDRTTNGRTKTYDSADIVQRGSRDNYEKRRSDSEEGDTRDTRSRKPRDPEDRSRAHDRRPQYNGGGRPNDARENTNNGSTGAGSDTAVADERARKLAAMQSAASELDQDREKRLAALEEKERLAREADDKVRAGKYAEREFSNGLRKKIFN</sequence>
<feature type="region of interest" description="Disordered" evidence="9">
    <location>
        <begin position="145"/>
        <end position="363"/>
    </location>
</feature>
<keyword evidence="4" id="KW-0747">Spliceosome</keyword>
<evidence type="ECO:0000256" key="2">
    <source>
        <dbReference type="ARBA" id="ARBA00006695"/>
    </source>
</evidence>
<evidence type="ECO:0000256" key="8">
    <source>
        <dbReference type="SAM" id="Coils"/>
    </source>
</evidence>
<reference evidence="11 12" key="1">
    <citation type="submission" date="2016-07" db="EMBL/GenBank/DDBJ databases">
        <title>Pervasive Adenine N6-methylation of Active Genes in Fungi.</title>
        <authorList>
            <consortium name="DOE Joint Genome Institute"/>
            <person name="Mondo S.J."/>
            <person name="Dannebaum R.O."/>
            <person name="Kuo R.C."/>
            <person name="Labutti K."/>
            <person name="Haridas S."/>
            <person name="Kuo A."/>
            <person name="Salamov A."/>
            <person name="Ahrendt S.R."/>
            <person name="Lipzen A."/>
            <person name="Sullivan W."/>
            <person name="Andreopoulos W.B."/>
            <person name="Clum A."/>
            <person name="Lindquist E."/>
            <person name="Daum C."/>
            <person name="Ramamoorthy G.K."/>
            <person name="Gryganskyi A."/>
            <person name="Culley D."/>
            <person name="Magnuson J.K."/>
            <person name="James T.Y."/>
            <person name="O'Malley M.A."/>
            <person name="Stajich J.E."/>
            <person name="Spatafora J.W."/>
            <person name="Visel A."/>
            <person name="Grigoriev I.V."/>
        </authorList>
    </citation>
    <scope>NUCLEOTIDE SEQUENCE [LARGE SCALE GENOMIC DNA]</scope>
    <source>
        <strain evidence="11 12">CBS 129021</strain>
    </source>
</reference>
<evidence type="ECO:0000259" key="10">
    <source>
        <dbReference type="SMART" id="SM01083"/>
    </source>
</evidence>
<feature type="compositionally biased region" description="Polar residues" evidence="9">
    <location>
        <begin position="327"/>
        <end position="336"/>
    </location>
</feature>
<feature type="compositionally biased region" description="Basic and acidic residues" evidence="9">
    <location>
        <begin position="169"/>
        <end position="182"/>
    </location>
</feature>
<evidence type="ECO:0000256" key="1">
    <source>
        <dbReference type="ARBA" id="ARBA00004123"/>
    </source>
</evidence>
<dbReference type="EMBL" id="MCFJ01000004">
    <property type="protein sequence ID" value="ORY67741.1"/>
    <property type="molecule type" value="Genomic_DNA"/>
</dbReference>
<feature type="domain" description="CBF1-interacting co-repressor CIR N-terminal" evidence="10">
    <location>
        <begin position="10"/>
        <end position="46"/>
    </location>
</feature>
<dbReference type="PANTHER" id="PTHR16196">
    <property type="entry name" value="CELL CYCLE CONTROL PROTEIN CWF25"/>
    <property type="match status" value="1"/>
</dbReference>
<dbReference type="AlphaFoldDB" id="A0A1Y2E846"/>
<dbReference type="Proteomes" id="UP000193689">
    <property type="component" value="Unassembled WGS sequence"/>
</dbReference>
<evidence type="ECO:0000256" key="5">
    <source>
        <dbReference type="ARBA" id="ARBA00023054"/>
    </source>
</evidence>
<evidence type="ECO:0000256" key="9">
    <source>
        <dbReference type="SAM" id="MobiDB-lite"/>
    </source>
</evidence>
<dbReference type="InterPro" id="IPR051376">
    <property type="entry name" value="CWC25_splicing_factor"/>
</dbReference>
<comment type="subcellular location">
    <subcellularLocation>
        <location evidence="1">Nucleus</location>
    </subcellularLocation>
</comment>
<keyword evidence="12" id="KW-1185">Reference proteome</keyword>
<feature type="compositionally biased region" description="Basic and acidic residues" evidence="9">
    <location>
        <begin position="274"/>
        <end position="313"/>
    </location>
</feature>
<keyword evidence="6" id="KW-0508">mRNA splicing</keyword>
<evidence type="ECO:0000313" key="12">
    <source>
        <dbReference type="Proteomes" id="UP000193689"/>
    </source>
</evidence>
<dbReference type="Pfam" id="PF12542">
    <property type="entry name" value="CWC25"/>
    <property type="match status" value="1"/>
</dbReference>
<comment type="caution">
    <text evidence="11">The sequence shown here is derived from an EMBL/GenBank/DDBJ whole genome shotgun (WGS) entry which is preliminary data.</text>
</comment>
<dbReference type="InterPro" id="IPR022209">
    <property type="entry name" value="CWC25"/>
</dbReference>
<protein>
    <submittedName>
        <fullName evidence="11">Pre-mRNA splicing factor-domain-containing protein</fullName>
    </submittedName>
</protein>
<keyword evidence="5 8" id="KW-0175">Coiled coil</keyword>
<feature type="compositionally biased region" description="Basic and acidic residues" evidence="9">
    <location>
        <begin position="226"/>
        <end position="266"/>
    </location>
</feature>
<name>A0A1Y2E846_9PEZI</name>
<dbReference type="SMART" id="SM01083">
    <property type="entry name" value="Cir_N"/>
    <property type="match status" value="1"/>
</dbReference>
<organism evidence="11 12">
    <name type="scientific">Pseudomassariella vexata</name>
    <dbReference type="NCBI Taxonomy" id="1141098"/>
    <lineage>
        <taxon>Eukaryota</taxon>
        <taxon>Fungi</taxon>
        <taxon>Dikarya</taxon>
        <taxon>Ascomycota</taxon>
        <taxon>Pezizomycotina</taxon>
        <taxon>Sordariomycetes</taxon>
        <taxon>Xylariomycetidae</taxon>
        <taxon>Amphisphaeriales</taxon>
        <taxon>Pseudomassariaceae</taxon>
        <taxon>Pseudomassariella</taxon>
    </lineage>
</organism>
<dbReference type="PANTHER" id="PTHR16196:SF0">
    <property type="entry name" value="PRE-MRNA-SPLICING FACTOR CWC25 HOMOLOG"/>
    <property type="match status" value="1"/>
</dbReference>
<evidence type="ECO:0000256" key="7">
    <source>
        <dbReference type="ARBA" id="ARBA00023242"/>
    </source>
</evidence>
<dbReference type="InterPro" id="IPR019339">
    <property type="entry name" value="CIR_N_dom"/>
</dbReference>
<dbReference type="GO" id="GO:0005684">
    <property type="term" value="C:U2-type spliceosomal complex"/>
    <property type="evidence" value="ECO:0007669"/>
    <property type="project" value="TreeGrafter"/>
</dbReference>
<keyword evidence="7" id="KW-0539">Nucleus</keyword>
<gene>
    <name evidence="11" type="ORF">BCR38DRAFT_407685</name>
</gene>
<dbReference type="Pfam" id="PF10197">
    <property type="entry name" value="Cir_N"/>
    <property type="match status" value="1"/>
</dbReference>
<feature type="compositionally biased region" description="Basic residues" evidence="9">
    <location>
        <begin position="183"/>
        <end position="207"/>
    </location>
</feature>
<keyword evidence="3" id="KW-0507">mRNA processing</keyword>
<dbReference type="OrthoDB" id="21123at2759"/>
<accession>A0A1Y2E846</accession>
<dbReference type="GeneID" id="63774406"/>
<evidence type="ECO:0000256" key="3">
    <source>
        <dbReference type="ARBA" id="ARBA00022664"/>
    </source>
</evidence>